<protein>
    <submittedName>
        <fullName evidence="2">Uncharacterized protein</fullName>
    </submittedName>
</protein>
<feature type="compositionally biased region" description="Low complexity" evidence="1">
    <location>
        <begin position="290"/>
        <end position="304"/>
    </location>
</feature>
<reference evidence="3" key="1">
    <citation type="journal article" date="2020" name="Stud. Mycol.">
        <title>101 Dothideomycetes genomes: A test case for predicting lifestyles and emergence of pathogens.</title>
        <authorList>
            <person name="Haridas S."/>
            <person name="Albert R."/>
            <person name="Binder M."/>
            <person name="Bloem J."/>
            <person name="LaButti K."/>
            <person name="Salamov A."/>
            <person name="Andreopoulos B."/>
            <person name="Baker S."/>
            <person name="Barry K."/>
            <person name="Bills G."/>
            <person name="Bluhm B."/>
            <person name="Cannon C."/>
            <person name="Castanera R."/>
            <person name="Culley D."/>
            <person name="Daum C."/>
            <person name="Ezra D."/>
            <person name="Gonzalez J."/>
            <person name="Henrissat B."/>
            <person name="Kuo A."/>
            <person name="Liang C."/>
            <person name="Lipzen A."/>
            <person name="Lutzoni F."/>
            <person name="Magnuson J."/>
            <person name="Mondo S."/>
            <person name="Nolan M."/>
            <person name="Ohm R."/>
            <person name="Pangilinan J."/>
            <person name="Park H.-J."/>
            <person name="Ramirez L."/>
            <person name="Alfaro M."/>
            <person name="Sun H."/>
            <person name="Tritt A."/>
            <person name="Yoshinaga Y."/>
            <person name="Zwiers L.-H."/>
            <person name="Turgeon B."/>
            <person name="Goodwin S."/>
            <person name="Spatafora J."/>
            <person name="Crous P."/>
            <person name="Grigoriev I."/>
        </authorList>
    </citation>
    <scope>NUCLEOTIDE SEQUENCE [LARGE SCALE GENOMIC DNA]</scope>
    <source>
        <strain evidence="3">CBS 304.66</strain>
    </source>
</reference>
<feature type="compositionally biased region" description="Polar residues" evidence="1">
    <location>
        <begin position="30"/>
        <end position="42"/>
    </location>
</feature>
<dbReference type="AlphaFoldDB" id="A0A9P4K582"/>
<dbReference type="EMBL" id="ML986656">
    <property type="protein sequence ID" value="KAF2261527.1"/>
    <property type="molecule type" value="Genomic_DNA"/>
</dbReference>
<dbReference type="OrthoDB" id="5138418at2759"/>
<feature type="region of interest" description="Disordered" evidence="1">
    <location>
        <begin position="258"/>
        <end position="340"/>
    </location>
</feature>
<comment type="caution">
    <text evidence="2">The sequence shown here is derived from an EMBL/GenBank/DDBJ whole genome shotgun (WGS) entry which is preliminary data.</text>
</comment>
<feature type="compositionally biased region" description="Pro residues" evidence="1">
    <location>
        <begin position="1"/>
        <end position="10"/>
    </location>
</feature>
<dbReference type="Proteomes" id="UP000800093">
    <property type="component" value="Unassembled WGS sequence"/>
</dbReference>
<feature type="region of interest" description="Disordered" evidence="1">
    <location>
        <begin position="1"/>
        <end position="68"/>
    </location>
</feature>
<gene>
    <name evidence="2" type="ORF">CC78DRAFT_535618</name>
</gene>
<sequence length="427" mass="47129">MPSLFTPPPGEDSSGPRAAIFAPVPRFGTATETTSHQVTDSGASGARKRSRNYGNAHHHSSSSPNFSVGVWADTPLNASRFSDVRSPPPLANERYELAGGMELPDMFSRHSEDYDDYYQLQKQRGMWSTPISPPSGLPNHLSSANSMHSSPSGAKPWVLNQILSIVGGVAGKLVQFCSVPFRGFQAGGGQAYSFNSQGEVSKANDPCIDRGEQMPQALPGNYPEDDYGVVSIESLENERPRMSKRLRTGENWVVIDKDGEMNSRPVTPRLSERRVPQHVRSPSQIPRPISRASSNNTTTPTRPSLIPVSRRSTLDRRSFHSSSRSHPKPCSTPRSYSRQSYGSPVIFQNSANNSTSPLPPESQRLINKMRREEMEDDARMRRMSSQMSIMLREAQEALGSKFEIEDVVDSGGVGGEGYAENVSWYRR</sequence>
<evidence type="ECO:0000256" key="1">
    <source>
        <dbReference type="SAM" id="MobiDB-lite"/>
    </source>
</evidence>
<evidence type="ECO:0000313" key="2">
    <source>
        <dbReference type="EMBL" id="KAF2261527.1"/>
    </source>
</evidence>
<proteinExistence type="predicted"/>
<organism evidence="2 3">
    <name type="scientific">Lojkania enalia</name>
    <dbReference type="NCBI Taxonomy" id="147567"/>
    <lineage>
        <taxon>Eukaryota</taxon>
        <taxon>Fungi</taxon>
        <taxon>Dikarya</taxon>
        <taxon>Ascomycota</taxon>
        <taxon>Pezizomycotina</taxon>
        <taxon>Dothideomycetes</taxon>
        <taxon>Pleosporomycetidae</taxon>
        <taxon>Pleosporales</taxon>
        <taxon>Pleosporales incertae sedis</taxon>
        <taxon>Lojkania</taxon>
    </lineage>
</organism>
<keyword evidence="3" id="KW-1185">Reference proteome</keyword>
<feature type="compositionally biased region" description="Basic residues" evidence="1">
    <location>
        <begin position="46"/>
        <end position="60"/>
    </location>
</feature>
<name>A0A9P4K582_9PLEO</name>
<evidence type="ECO:0000313" key="3">
    <source>
        <dbReference type="Proteomes" id="UP000800093"/>
    </source>
</evidence>
<accession>A0A9P4K582</accession>